<evidence type="ECO:0000259" key="9">
    <source>
        <dbReference type="PROSITE" id="PS51195"/>
    </source>
</evidence>
<evidence type="ECO:0000256" key="2">
    <source>
        <dbReference type="ARBA" id="ARBA00022741"/>
    </source>
</evidence>
<dbReference type="GO" id="GO:0042255">
    <property type="term" value="P:ribosome assembly"/>
    <property type="evidence" value="ECO:0007669"/>
    <property type="project" value="InterPro"/>
</dbReference>
<dbReference type="Pfam" id="PF00270">
    <property type="entry name" value="DEAD"/>
    <property type="match status" value="1"/>
</dbReference>
<dbReference type="CDD" id="cd00268">
    <property type="entry name" value="DEADc"/>
    <property type="match status" value="1"/>
</dbReference>
<keyword evidence="3" id="KW-0378">Hydrolase</keyword>
<dbReference type="InterPro" id="IPR050079">
    <property type="entry name" value="DEAD_box_RNA_helicase"/>
</dbReference>
<dbReference type="AlphaFoldDB" id="A0A3B0W951"/>
<sequence length="466" mass="51159">MSFDSLGLIAELHRAVSEKGYSEPTPIQKQAIPVILEGRDLMGGAQTGTGKTAGFTLPLLQRLIETEKPQKGRRPLRALVLTPTRELAAQVAESVRDYGRYLPLRSTVVFGGVSINPQKQKLIKGIDILVATPGRLLDHVNQRSVDLSNIDILVLDEADRMLDMGFIHDIKKVLALVPKNKQTLLFSATFSNDIKKLANGLMKSPALIEVARQNAATDTVTQVIHPVDKTRKRELLSFLIGSNNWQQVLVFNRTKHGANRLAEQLNKDGITAAAIHGNKSQGARTRALADFKAGKVRVLVATDIAARGIDIDQLPHVVNFELPNVAEDYVHRIGRTGRAGNEGEAMSLVCVDELKLLKDIEKLIKREIPKDIVEGYQPDPSIKAEPIRNGRNNNAGGKRRGQQTSSHKHTSSKTRSGNGNAKKAPRPGKNARRKTTEVDGNKAASPWKKQSNKKHGNNQNRSRDAA</sequence>
<evidence type="ECO:0000259" key="7">
    <source>
        <dbReference type="PROSITE" id="PS51192"/>
    </source>
</evidence>
<dbReference type="FunFam" id="3.40.50.300:FF:000468">
    <property type="entry name" value="ATP-dependent RNA helicase RhlE"/>
    <property type="match status" value="1"/>
</dbReference>
<evidence type="ECO:0000256" key="6">
    <source>
        <dbReference type="SAM" id="MobiDB-lite"/>
    </source>
</evidence>
<gene>
    <name evidence="10" type="ORF">MNBD_GAMMA06-1540</name>
</gene>
<dbReference type="Gene3D" id="3.40.50.300">
    <property type="entry name" value="P-loop containing nucleotide triphosphate hydrolases"/>
    <property type="match status" value="2"/>
</dbReference>
<dbReference type="InterPro" id="IPR028622">
    <property type="entry name" value="DEAD_helicase_RhlE"/>
</dbReference>
<dbReference type="SMART" id="SM00490">
    <property type="entry name" value="HELICc"/>
    <property type="match status" value="1"/>
</dbReference>
<feature type="domain" description="Helicase ATP-binding" evidence="7">
    <location>
        <begin position="32"/>
        <end position="208"/>
    </location>
</feature>
<dbReference type="InterPro" id="IPR011545">
    <property type="entry name" value="DEAD/DEAH_box_helicase_dom"/>
</dbReference>
<dbReference type="HAMAP" id="MF_00968">
    <property type="entry name" value="DEAD_helicase_RhlE"/>
    <property type="match status" value="1"/>
</dbReference>
<evidence type="ECO:0000256" key="4">
    <source>
        <dbReference type="ARBA" id="ARBA00022806"/>
    </source>
</evidence>
<dbReference type="PANTHER" id="PTHR47959">
    <property type="entry name" value="ATP-DEPENDENT RNA HELICASE RHLE-RELATED"/>
    <property type="match status" value="1"/>
</dbReference>
<dbReference type="SUPFAM" id="SSF52540">
    <property type="entry name" value="P-loop containing nucleoside triphosphate hydrolases"/>
    <property type="match status" value="1"/>
</dbReference>
<dbReference type="PROSITE" id="PS51194">
    <property type="entry name" value="HELICASE_CTER"/>
    <property type="match status" value="1"/>
</dbReference>
<organism evidence="10">
    <name type="scientific">hydrothermal vent metagenome</name>
    <dbReference type="NCBI Taxonomy" id="652676"/>
    <lineage>
        <taxon>unclassified sequences</taxon>
        <taxon>metagenomes</taxon>
        <taxon>ecological metagenomes</taxon>
    </lineage>
</organism>
<keyword evidence="5" id="KW-0067">ATP-binding</keyword>
<dbReference type="InterPro" id="IPR044742">
    <property type="entry name" value="DEAD/DEAH_RhlB"/>
</dbReference>
<keyword evidence="2" id="KW-0547">Nucleotide-binding</keyword>
<feature type="compositionally biased region" description="Basic residues" evidence="6">
    <location>
        <begin position="397"/>
        <end position="412"/>
    </location>
</feature>
<accession>A0A3B0W951</accession>
<protein>
    <submittedName>
        <fullName evidence="10">ATP-dependent RNA helicase RhlE</fullName>
    </submittedName>
</protein>
<dbReference type="PROSITE" id="PS00039">
    <property type="entry name" value="DEAD_ATP_HELICASE"/>
    <property type="match status" value="1"/>
</dbReference>
<keyword evidence="1" id="KW-0963">Cytoplasm</keyword>
<dbReference type="InterPro" id="IPR014014">
    <property type="entry name" value="RNA_helicase_DEAD_Q_motif"/>
</dbReference>
<feature type="compositionally biased region" description="Basic residues" evidence="6">
    <location>
        <begin position="423"/>
        <end position="433"/>
    </location>
</feature>
<evidence type="ECO:0000256" key="5">
    <source>
        <dbReference type="ARBA" id="ARBA00022840"/>
    </source>
</evidence>
<name>A0A3B0W951_9ZZZZ</name>
<keyword evidence="4 10" id="KW-0347">Helicase</keyword>
<evidence type="ECO:0000259" key="8">
    <source>
        <dbReference type="PROSITE" id="PS51194"/>
    </source>
</evidence>
<dbReference type="GO" id="GO:0003676">
    <property type="term" value="F:nucleic acid binding"/>
    <property type="evidence" value="ECO:0007669"/>
    <property type="project" value="InterPro"/>
</dbReference>
<feature type="domain" description="DEAD-box RNA helicase Q" evidence="9">
    <location>
        <begin position="1"/>
        <end position="29"/>
    </location>
</feature>
<dbReference type="SMART" id="SM00487">
    <property type="entry name" value="DEXDc"/>
    <property type="match status" value="1"/>
</dbReference>
<feature type="domain" description="Helicase C-terminal" evidence="8">
    <location>
        <begin position="222"/>
        <end position="381"/>
    </location>
</feature>
<reference evidence="10" key="1">
    <citation type="submission" date="2018-06" db="EMBL/GenBank/DDBJ databases">
        <authorList>
            <person name="Zhirakovskaya E."/>
        </authorList>
    </citation>
    <scope>NUCLEOTIDE SEQUENCE</scope>
</reference>
<evidence type="ECO:0000313" key="10">
    <source>
        <dbReference type="EMBL" id="VAW51791.1"/>
    </source>
</evidence>
<dbReference type="GO" id="GO:0016787">
    <property type="term" value="F:hydrolase activity"/>
    <property type="evidence" value="ECO:0007669"/>
    <property type="project" value="UniProtKB-KW"/>
</dbReference>
<dbReference type="FunFam" id="3.40.50.300:FF:000108">
    <property type="entry name" value="ATP-dependent RNA helicase RhlE"/>
    <property type="match status" value="1"/>
</dbReference>
<dbReference type="InterPro" id="IPR027417">
    <property type="entry name" value="P-loop_NTPase"/>
</dbReference>
<proteinExistence type="inferred from homology"/>
<dbReference type="Pfam" id="PF00271">
    <property type="entry name" value="Helicase_C"/>
    <property type="match status" value="1"/>
</dbReference>
<dbReference type="CDD" id="cd18787">
    <property type="entry name" value="SF2_C_DEAD"/>
    <property type="match status" value="1"/>
</dbReference>
<dbReference type="PROSITE" id="PS51195">
    <property type="entry name" value="Q_MOTIF"/>
    <property type="match status" value="1"/>
</dbReference>
<evidence type="ECO:0000256" key="3">
    <source>
        <dbReference type="ARBA" id="ARBA00022801"/>
    </source>
</evidence>
<dbReference type="InterPro" id="IPR014001">
    <property type="entry name" value="Helicase_ATP-bd"/>
</dbReference>
<dbReference type="NCBIfam" id="NF007882">
    <property type="entry name" value="PRK10590.1"/>
    <property type="match status" value="1"/>
</dbReference>
<dbReference type="PROSITE" id="PS51192">
    <property type="entry name" value="HELICASE_ATP_BIND_1"/>
    <property type="match status" value="1"/>
</dbReference>
<dbReference type="InterPro" id="IPR000629">
    <property type="entry name" value="RNA-helicase_DEAD-box_CS"/>
</dbReference>
<dbReference type="GO" id="GO:0003724">
    <property type="term" value="F:RNA helicase activity"/>
    <property type="evidence" value="ECO:0007669"/>
    <property type="project" value="InterPro"/>
</dbReference>
<dbReference type="GO" id="GO:0005524">
    <property type="term" value="F:ATP binding"/>
    <property type="evidence" value="ECO:0007669"/>
    <property type="project" value="UniProtKB-KW"/>
</dbReference>
<dbReference type="EMBL" id="UOFD01000035">
    <property type="protein sequence ID" value="VAW51791.1"/>
    <property type="molecule type" value="Genomic_DNA"/>
</dbReference>
<dbReference type="PANTHER" id="PTHR47959:SF13">
    <property type="entry name" value="ATP-DEPENDENT RNA HELICASE RHLE"/>
    <property type="match status" value="1"/>
</dbReference>
<feature type="region of interest" description="Disordered" evidence="6">
    <location>
        <begin position="374"/>
        <end position="466"/>
    </location>
</feature>
<evidence type="ECO:0000256" key="1">
    <source>
        <dbReference type="ARBA" id="ARBA00022490"/>
    </source>
</evidence>
<dbReference type="InterPro" id="IPR001650">
    <property type="entry name" value="Helicase_C-like"/>
</dbReference>
<dbReference type="GO" id="GO:0005829">
    <property type="term" value="C:cytosol"/>
    <property type="evidence" value="ECO:0007669"/>
    <property type="project" value="TreeGrafter"/>
</dbReference>